<evidence type="ECO:0000313" key="1">
    <source>
        <dbReference type="EMBL" id="OJJ83490.1"/>
    </source>
</evidence>
<dbReference type="GeneID" id="34461500"/>
<dbReference type="OrthoDB" id="10270366at2759"/>
<sequence>MVFPYKLTVIYSCDRAYDIYEPVIYQLLETQFGMLGVTDIQPKVTDASSHLIFTTIFCAPENIFLSDLQDVWLGEGIHTIVEMLY</sequence>
<protein>
    <submittedName>
        <fullName evidence="1">Uncharacterized protein</fullName>
    </submittedName>
</protein>
<accession>A0A1L9VHW7</accession>
<organism evidence="1 2">
    <name type="scientific">Aspergillus glaucus CBS 516.65</name>
    <dbReference type="NCBI Taxonomy" id="1160497"/>
    <lineage>
        <taxon>Eukaryota</taxon>
        <taxon>Fungi</taxon>
        <taxon>Dikarya</taxon>
        <taxon>Ascomycota</taxon>
        <taxon>Pezizomycotina</taxon>
        <taxon>Eurotiomycetes</taxon>
        <taxon>Eurotiomycetidae</taxon>
        <taxon>Eurotiales</taxon>
        <taxon>Aspergillaceae</taxon>
        <taxon>Aspergillus</taxon>
        <taxon>Aspergillus subgen. Aspergillus</taxon>
    </lineage>
</organism>
<name>A0A1L9VHW7_ASPGL</name>
<keyword evidence="2" id="KW-1185">Reference proteome</keyword>
<evidence type="ECO:0000313" key="2">
    <source>
        <dbReference type="Proteomes" id="UP000184300"/>
    </source>
</evidence>
<dbReference type="EMBL" id="KV878899">
    <property type="protein sequence ID" value="OJJ83490.1"/>
    <property type="molecule type" value="Genomic_DNA"/>
</dbReference>
<dbReference type="Proteomes" id="UP000184300">
    <property type="component" value="Unassembled WGS sequence"/>
</dbReference>
<reference evidence="2" key="1">
    <citation type="journal article" date="2017" name="Genome Biol.">
        <title>Comparative genomics reveals high biological diversity and specific adaptations in the industrially and medically important fungal genus Aspergillus.</title>
        <authorList>
            <person name="de Vries R.P."/>
            <person name="Riley R."/>
            <person name="Wiebenga A."/>
            <person name="Aguilar-Osorio G."/>
            <person name="Amillis S."/>
            <person name="Uchima C.A."/>
            <person name="Anderluh G."/>
            <person name="Asadollahi M."/>
            <person name="Askin M."/>
            <person name="Barry K."/>
            <person name="Battaglia E."/>
            <person name="Bayram O."/>
            <person name="Benocci T."/>
            <person name="Braus-Stromeyer S.A."/>
            <person name="Caldana C."/>
            <person name="Canovas D."/>
            <person name="Cerqueira G.C."/>
            <person name="Chen F."/>
            <person name="Chen W."/>
            <person name="Choi C."/>
            <person name="Clum A."/>
            <person name="Dos Santos R.A."/>
            <person name="Damasio A.R."/>
            <person name="Diallinas G."/>
            <person name="Emri T."/>
            <person name="Fekete E."/>
            <person name="Flipphi M."/>
            <person name="Freyberg S."/>
            <person name="Gallo A."/>
            <person name="Gournas C."/>
            <person name="Habgood R."/>
            <person name="Hainaut M."/>
            <person name="Harispe M.L."/>
            <person name="Henrissat B."/>
            <person name="Hilden K.S."/>
            <person name="Hope R."/>
            <person name="Hossain A."/>
            <person name="Karabika E."/>
            <person name="Karaffa L."/>
            <person name="Karanyi Z."/>
            <person name="Krasevec N."/>
            <person name="Kuo A."/>
            <person name="Kusch H."/>
            <person name="LaButti K."/>
            <person name="Lagendijk E.L."/>
            <person name="Lapidus A."/>
            <person name="Levasseur A."/>
            <person name="Lindquist E."/>
            <person name="Lipzen A."/>
            <person name="Logrieco A.F."/>
            <person name="MacCabe A."/>
            <person name="Maekelae M.R."/>
            <person name="Malavazi I."/>
            <person name="Melin P."/>
            <person name="Meyer V."/>
            <person name="Mielnichuk N."/>
            <person name="Miskei M."/>
            <person name="Molnar A.P."/>
            <person name="Mule G."/>
            <person name="Ngan C.Y."/>
            <person name="Orejas M."/>
            <person name="Orosz E."/>
            <person name="Ouedraogo J.P."/>
            <person name="Overkamp K.M."/>
            <person name="Park H.-S."/>
            <person name="Perrone G."/>
            <person name="Piumi F."/>
            <person name="Punt P.J."/>
            <person name="Ram A.F."/>
            <person name="Ramon A."/>
            <person name="Rauscher S."/>
            <person name="Record E."/>
            <person name="Riano-Pachon D.M."/>
            <person name="Robert V."/>
            <person name="Roehrig J."/>
            <person name="Ruller R."/>
            <person name="Salamov A."/>
            <person name="Salih N.S."/>
            <person name="Samson R.A."/>
            <person name="Sandor E."/>
            <person name="Sanguinetti M."/>
            <person name="Schuetze T."/>
            <person name="Sepcic K."/>
            <person name="Shelest E."/>
            <person name="Sherlock G."/>
            <person name="Sophianopoulou V."/>
            <person name="Squina F.M."/>
            <person name="Sun H."/>
            <person name="Susca A."/>
            <person name="Todd R.B."/>
            <person name="Tsang A."/>
            <person name="Unkles S.E."/>
            <person name="van de Wiele N."/>
            <person name="van Rossen-Uffink D."/>
            <person name="Oliveira J.V."/>
            <person name="Vesth T.C."/>
            <person name="Visser J."/>
            <person name="Yu J.-H."/>
            <person name="Zhou M."/>
            <person name="Andersen M.R."/>
            <person name="Archer D.B."/>
            <person name="Baker S.E."/>
            <person name="Benoit I."/>
            <person name="Brakhage A.A."/>
            <person name="Braus G.H."/>
            <person name="Fischer R."/>
            <person name="Frisvad J.C."/>
            <person name="Goldman G.H."/>
            <person name="Houbraken J."/>
            <person name="Oakley B."/>
            <person name="Pocsi I."/>
            <person name="Scazzocchio C."/>
            <person name="Seiboth B."/>
            <person name="vanKuyk P.A."/>
            <person name="Wortman J."/>
            <person name="Dyer P.S."/>
            <person name="Grigoriev I.V."/>
        </authorList>
    </citation>
    <scope>NUCLEOTIDE SEQUENCE [LARGE SCALE GENOMIC DNA]</scope>
    <source>
        <strain evidence="2">CBS 516.65</strain>
    </source>
</reference>
<proteinExistence type="predicted"/>
<dbReference type="AlphaFoldDB" id="A0A1L9VHW7"/>
<dbReference type="RefSeq" id="XP_022400188.1">
    <property type="nucleotide sequence ID" value="XM_022545239.1"/>
</dbReference>
<gene>
    <name evidence="1" type="ORF">ASPGLDRAFT_406232</name>
</gene>
<dbReference type="VEuPathDB" id="FungiDB:ASPGLDRAFT_406232"/>